<dbReference type="AlphaFoldDB" id="A0A084XWN7"/>
<protein>
    <recommendedName>
        <fullName evidence="3">Thymidylate kinase</fullName>
    </recommendedName>
</protein>
<gene>
    <name evidence="1" type="ORF">CAPSK01_003820</name>
</gene>
<evidence type="ECO:0008006" key="3">
    <source>
        <dbReference type="Google" id="ProtNLM"/>
    </source>
</evidence>
<proteinExistence type="predicted"/>
<dbReference type="EMBL" id="JDSS02000037">
    <property type="protein sequence ID" value="KFB66881.1"/>
    <property type="molecule type" value="Genomic_DNA"/>
</dbReference>
<dbReference type="RefSeq" id="WP_273703882.1">
    <property type="nucleotide sequence ID" value="NZ_JDSS02000037.1"/>
</dbReference>
<organism evidence="1 2">
    <name type="scientific">Candidatus Accumulibacter vicinus</name>
    <dbReference type="NCBI Taxonomy" id="2954382"/>
    <lineage>
        <taxon>Bacteria</taxon>
        <taxon>Pseudomonadati</taxon>
        <taxon>Pseudomonadota</taxon>
        <taxon>Betaproteobacteria</taxon>
        <taxon>Candidatus Accumulibacter</taxon>
    </lineage>
</organism>
<dbReference type="InterPro" id="IPR027417">
    <property type="entry name" value="P-loop_NTPase"/>
</dbReference>
<evidence type="ECO:0000313" key="1">
    <source>
        <dbReference type="EMBL" id="KFB66881.1"/>
    </source>
</evidence>
<dbReference type="STRING" id="1457154.CAPSK01_003820"/>
<dbReference type="SUPFAM" id="SSF52540">
    <property type="entry name" value="P-loop containing nucleoside triphosphate hydrolases"/>
    <property type="match status" value="1"/>
</dbReference>
<dbReference type="Proteomes" id="UP000019812">
    <property type="component" value="Unassembled WGS sequence"/>
</dbReference>
<evidence type="ECO:0000313" key="2">
    <source>
        <dbReference type="Proteomes" id="UP000019812"/>
    </source>
</evidence>
<name>A0A084XWN7_9PROT</name>
<dbReference type="Gene3D" id="3.40.50.300">
    <property type="entry name" value="P-loop containing nucleotide triphosphate hydrolases"/>
    <property type="match status" value="1"/>
</dbReference>
<comment type="caution">
    <text evidence="1">The sequence shown here is derived from an EMBL/GenBank/DDBJ whole genome shotgun (WGS) entry which is preliminary data.</text>
</comment>
<reference evidence="1 2" key="1">
    <citation type="submission" date="2014-07" db="EMBL/GenBank/DDBJ databases">
        <title>Expanding our view of genomic diversity in Candidatus Accumulibacter clades.</title>
        <authorList>
            <person name="Skennerton C.T."/>
            <person name="Barr J.J."/>
            <person name="Slater F.R."/>
            <person name="Bond P.L."/>
            <person name="Tyson G.W."/>
        </authorList>
    </citation>
    <scope>NUCLEOTIDE SEQUENCE [LARGE SCALE GENOMIC DNA]</scope>
    <source>
        <strain evidence="2">SK-01</strain>
    </source>
</reference>
<sequence>MIRANLYSTALNALECAGVTWVLMRASPDNFLDAIEIDIYIKKNQRKQAFVTLLSLGWGCLHDWLHEPEKACFAYIEQGQLNKIDIHFEVVSGGVITVDSNWFEQGIRVSPNGVRIPSESAWLLHVLTHTILTKQTLPERYFDRVRAALDDPTIVADVRSHINLVSFVDNFNALSAGDAITLMSDSAWVSGVRSVLLKETQYRRFIRDFIRRMEWIILRPWRRDFGISIAVIGVDGVGKSSFISEMQEQLRDIGFVVRTAYMGPWDRSIFPTSRLLEYFGANPLDFDQIQAGPVSLDKSSLTKKWKGYVKRYFYYFGTWIETWARFLRLVLPHRLLRRIVLHDRDFLDLLTGFRNIPIRNNLRLRQWLAQITPRPEIIIVLLNDPGMIYQRKPEYPLDVIEGAVRRYRDLASRYGLHIIITDQPTDVLVRDFIAENWRSIYAAVSGVNRAAPIE</sequence>
<accession>A0A084XWN7</accession>